<dbReference type="OrthoDB" id="8905164at2"/>
<gene>
    <name evidence="2" type="ORF">D7S89_23955</name>
</gene>
<proteinExistence type="predicted"/>
<keyword evidence="3" id="KW-1185">Reference proteome</keyword>
<feature type="domain" description="AAA+ ATPase" evidence="1">
    <location>
        <begin position="58"/>
        <end position="240"/>
    </location>
</feature>
<organism evidence="2 3">
    <name type="scientific">Trinickia fusca</name>
    <dbReference type="NCBI Taxonomy" id="2419777"/>
    <lineage>
        <taxon>Bacteria</taxon>
        <taxon>Pseudomonadati</taxon>
        <taxon>Pseudomonadota</taxon>
        <taxon>Betaproteobacteria</taxon>
        <taxon>Burkholderiales</taxon>
        <taxon>Burkholderiaceae</taxon>
        <taxon>Trinickia</taxon>
    </lineage>
</organism>
<accession>A0A494X302</accession>
<dbReference type="Pfam" id="PF13481">
    <property type="entry name" value="AAA_25"/>
    <property type="match status" value="1"/>
</dbReference>
<protein>
    <submittedName>
        <fullName evidence="2">AAA family ATPase</fullName>
    </submittedName>
</protein>
<dbReference type="Proteomes" id="UP000280434">
    <property type="component" value="Unassembled WGS sequence"/>
</dbReference>
<dbReference type="SUPFAM" id="SSF52540">
    <property type="entry name" value="P-loop containing nucleoside triphosphate hydrolases"/>
    <property type="match status" value="1"/>
</dbReference>
<dbReference type="RefSeq" id="WP_121281357.1">
    <property type="nucleotide sequence ID" value="NZ_RBZV01000015.1"/>
</dbReference>
<comment type="caution">
    <text evidence="2">The sequence shown here is derived from an EMBL/GenBank/DDBJ whole genome shotgun (WGS) entry which is preliminary data.</text>
</comment>
<dbReference type="InterPro" id="IPR003593">
    <property type="entry name" value="AAA+_ATPase"/>
</dbReference>
<evidence type="ECO:0000313" key="3">
    <source>
        <dbReference type="Proteomes" id="UP000280434"/>
    </source>
</evidence>
<dbReference type="SMART" id="SM00382">
    <property type="entry name" value="AAA"/>
    <property type="match status" value="1"/>
</dbReference>
<dbReference type="InterPro" id="IPR027417">
    <property type="entry name" value="P-loop_NTPase"/>
</dbReference>
<dbReference type="AlphaFoldDB" id="A0A494X302"/>
<reference evidence="2 3" key="1">
    <citation type="submission" date="2018-10" db="EMBL/GenBank/DDBJ databases">
        <title>Paraburkholderia sp. 7MK8-2, isolated from soil.</title>
        <authorList>
            <person name="Gao Z.-H."/>
            <person name="Qiu L.-H."/>
        </authorList>
    </citation>
    <scope>NUCLEOTIDE SEQUENCE [LARGE SCALE GENOMIC DNA]</scope>
    <source>
        <strain evidence="2 3">7MK8-2</strain>
    </source>
</reference>
<dbReference type="Gene3D" id="3.40.50.300">
    <property type="entry name" value="P-loop containing nucleotide triphosphate hydrolases"/>
    <property type="match status" value="1"/>
</dbReference>
<evidence type="ECO:0000259" key="1">
    <source>
        <dbReference type="SMART" id="SM00382"/>
    </source>
</evidence>
<name>A0A494X302_9BURK</name>
<sequence>MNLVTSTAQTQADATILPLAKPAPTSKPEPASDGVIVVNGASMHPQPMNWLWDGYFARGKMTLLAGEPGTGKTTIAMSIGATVTQGGIWPDGTVAEAGNIVIWSGEDDPRDTLTPRLMAAGADMNRVYFVTGTRIEGKVKCFDPARDMPALKETCEKIGNVRLLIIDPIVSAVSGDSHKNTETRRALQPLVDLAASVGAALLGITHFNKGKAGSNPAQWVNGSVAFTAVARVVLIAAKVKRDSDEDIRIFARAKSNIGPDDGGFEYQIEQCEPAAGVPSSCIAWGDEVSGSAHELLGNQEKNEGRGSSAVDSAREFLAELLSAGDVPAKAIEADAEQAGIALRTLRRASDALRVEKYKGKDSKWYWSLPELANRE</sequence>
<evidence type="ECO:0000313" key="2">
    <source>
        <dbReference type="EMBL" id="RKP43991.1"/>
    </source>
</evidence>
<dbReference type="EMBL" id="RBZV01000015">
    <property type="protein sequence ID" value="RKP43991.1"/>
    <property type="molecule type" value="Genomic_DNA"/>
</dbReference>